<keyword evidence="6" id="KW-1185">Reference proteome</keyword>
<dbReference type="STRING" id="889453.SAMN03080601_01902"/>
<dbReference type="InterPro" id="IPR000510">
    <property type="entry name" value="Nase/OxRdtase_comp1"/>
</dbReference>
<sequence>MITSTTINKATSSTRNACKLCAPLGASLVFKGIEGCVPLIHGSQGCSTYIRRYMISHYKEPVDIASTNFSEEAAVFGGGQNFITGINNIIQQYRPAVIGIASTCLSETIGEDVDALVRDYSEQTKNQHQPLFFNVATPSYCGTHMNGFHQAAIAAVARFAIQGKKGEHINLFPGFVSPADIRYLKELCSDLGIKATIFPDYSETLDNVHTHEYQLIPTGGTTIPELEKTGSANASIEFGTVFNRGGKSMHGSINSAGEWLQEKMLVTNHQLNMPIGIDASDKFMNILSEFSKSPVPEKHIKERGRLIDAYVDAHKYVFGKRAVVYGEEDFVIAISAFLKEIGIIPVLVASGASSGVMKSAMNEITEQSDETIFADGSDFATMREMMQELKPDIMIGNSKGYYIAREMKIPIIRIGFPIHDRFGASRMHHIGYRGTQELFDRIVNALIEYKQENSPVGYKYI</sequence>
<dbReference type="AlphaFoldDB" id="A0A1T5GPB1"/>
<dbReference type="Proteomes" id="UP000191055">
    <property type="component" value="Unassembled WGS sequence"/>
</dbReference>
<dbReference type="PROSITE" id="PS00699">
    <property type="entry name" value="NITROGENASE_1_1"/>
    <property type="match status" value="1"/>
</dbReference>
<evidence type="ECO:0000256" key="1">
    <source>
        <dbReference type="ARBA" id="ARBA00011002"/>
    </source>
</evidence>
<proteinExistence type="inferred from homology"/>
<evidence type="ECO:0000313" key="6">
    <source>
        <dbReference type="Proteomes" id="UP000191055"/>
    </source>
</evidence>
<dbReference type="Pfam" id="PF00148">
    <property type="entry name" value="Oxidored_nitro"/>
    <property type="match status" value="1"/>
</dbReference>
<dbReference type="Gene3D" id="3.40.50.1980">
    <property type="entry name" value="Nitrogenase molybdenum iron protein domain"/>
    <property type="match status" value="3"/>
</dbReference>
<name>A0A1T5GPB1_9BACT</name>
<dbReference type="SUPFAM" id="SSF53807">
    <property type="entry name" value="Helical backbone' metal receptor"/>
    <property type="match status" value="1"/>
</dbReference>
<evidence type="ECO:0000259" key="4">
    <source>
        <dbReference type="Pfam" id="PF00148"/>
    </source>
</evidence>
<protein>
    <submittedName>
        <fullName evidence="5">Nitrogenase molybdenum-iron protein NifN</fullName>
    </submittedName>
</protein>
<dbReference type="PANTHER" id="PTHR33712">
    <property type="entry name" value="LIGHT-INDEPENDENT PROTOCHLOROPHYLLIDE REDUCTASE SUBUNIT B"/>
    <property type="match status" value="1"/>
</dbReference>
<dbReference type="OrthoDB" id="9800746at2"/>
<comment type="similarity">
    <text evidence="1 3">Belongs to the NifD/NifK/NifE/NifN family.</text>
</comment>
<gene>
    <name evidence="5" type="ORF">SAMN03080601_01902</name>
</gene>
<dbReference type="PANTHER" id="PTHR33712:SF7">
    <property type="entry name" value="LIGHT-INDEPENDENT PROTOCHLOROPHYLLIDE REDUCTASE SUBUNIT B"/>
    <property type="match status" value="1"/>
</dbReference>
<evidence type="ECO:0000256" key="2">
    <source>
        <dbReference type="ARBA" id="ARBA00023231"/>
    </source>
</evidence>
<organism evidence="5 6">
    <name type="scientific">Alkalitalea saponilacus</name>
    <dbReference type="NCBI Taxonomy" id="889453"/>
    <lineage>
        <taxon>Bacteria</taxon>
        <taxon>Pseudomonadati</taxon>
        <taxon>Bacteroidota</taxon>
        <taxon>Bacteroidia</taxon>
        <taxon>Marinilabiliales</taxon>
        <taxon>Marinilabiliaceae</taxon>
        <taxon>Alkalitalea</taxon>
    </lineage>
</organism>
<dbReference type="KEGG" id="asx:CDL62_03340"/>
<accession>A0A1T5GPB1</accession>
<dbReference type="InterPro" id="IPR050152">
    <property type="entry name" value="ChlB/BchB/BchZ"/>
</dbReference>
<feature type="domain" description="Nitrogenase/oxidoreductase component 1" evidence="4">
    <location>
        <begin position="21"/>
        <end position="446"/>
    </location>
</feature>
<evidence type="ECO:0000313" key="5">
    <source>
        <dbReference type="EMBL" id="SKC10211.1"/>
    </source>
</evidence>
<reference evidence="5 6" key="1">
    <citation type="submission" date="2017-02" db="EMBL/GenBank/DDBJ databases">
        <authorList>
            <person name="Peterson S.W."/>
        </authorList>
    </citation>
    <scope>NUCLEOTIDE SEQUENCE [LARGE SCALE GENOMIC DNA]</scope>
    <source>
        <strain evidence="5 6">DSM 24412</strain>
    </source>
</reference>
<dbReference type="GO" id="GO:0016163">
    <property type="term" value="F:nitrogenase activity"/>
    <property type="evidence" value="ECO:0007669"/>
    <property type="project" value="InterPro"/>
</dbReference>
<dbReference type="InterPro" id="IPR000318">
    <property type="entry name" value="Nase_comp1_CS"/>
</dbReference>
<dbReference type="EMBL" id="FUYV01000010">
    <property type="protein sequence ID" value="SKC10211.1"/>
    <property type="molecule type" value="Genomic_DNA"/>
</dbReference>
<evidence type="ECO:0000256" key="3">
    <source>
        <dbReference type="RuleBase" id="RU004021"/>
    </source>
</evidence>
<dbReference type="Gene3D" id="1.20.89.10">
    <property type="entry name" value="Nitrogenase Molybdenum-iron Protein, subunit B, domain 4"/>
    <property type="match status" value="1"/>
</dbReference>
<keyword evidence="2 3" id="KW-0535">Nitrogen fixation</keyword>